<reference evidence="1 2" key="1">
    <citation type="submission" date="2018-11" db="EMBL/GenBank/DDBJ databases">
        <authorList>
            <person name="Li F."/>
        </authorList>
    </citation>
    <scope>NUCLEOTIDE SEQUENCE [LARGE SCALE GENOMIC DNA]</scope>
    <source>
        <strain evidence="1 2">KIS18-7</strain>
    </source>
</reference>
<comment type="caution">
    <text evidence="1">The sequence shown here is derived from an EMBL/GenBank/DDBJ whole genome shotgun (WGS) entry which is preliminary data.</text>
</comment>
<evidence type="ECO:0000313" key="1">
    <source>
        <dbReference type="EMBL" id="RNL79825.1"/>
    </source>
</evidence>
<proteinExistence type="predicted"/>
<keyword evidence="2" id="KW-1185">Reference proteome</keyword>
<sequence length="129" mass="14102">MSLLLRGKTVCHLCGEVIGLDDAAQQFPPGLFDSGGPVAHLNDSSIHSTCLDALPEAAYVRVLLDDYVRGRDGELPRRRFTAVVTTDGASERVTLVAVYRYEAMALLRETYGENSVVDLTDVEAAHRPR</sequence>
<gene>
    <name evidence="1" type="ORF">EFL95_12825</name>
</gene>
<organism evidence="1 2">
    <name type="scientific">Nocardioides marmorisolisilvae</name>
    <dbReference type="NCBI Taxonomy" id="1542737"/>
    <lineage>
        <taxon>Bacteria</taxon>
        <taxon>Bacillati</taxon>
        <taxon>Actinomycetota</taxon>
        <taxon>Actinomycetes</taxon>
        <taxon>Propionibacteriales</taxon>
        <taxon>Nocardioidaceae</taxon>
        <taxon>Nocardioides</taxon>
    </lineage>
</organism>
<dbReference type="AlphaFoldDB" id="A0A3N0DW57"/>
<protein>
    <submittedName>
        <fullName evidence="1">Uncharacterized protein</fullName>
    </submittedName>
</protein>
<name>A0A3N0DW57_9ACTN</name>
<dbReference type="EMBL" id="RJSG01000002">
    <property type="protein sequence ID" value="RNL79825.1"/>
    <property type="molecule type" value="Genomic_DNA"/>
</dbReference>
<dbReference type="RefSeq" id="WP_123234329.1">
    <property type="nucleotide sequence ID" value="NZ_RJSG01000002.1"/>
</dbReference>
<accession>A0A3N0DW57</accession>
<evidence type="ECO:0000313" key="2">
    <source>
        <dbReference type="Proteomes" id="UP000277094"/>
    </source>
</evidence>
<dbReference type="OrthoDB" id="3831395at2"/>
<dbReference type="Proteomes" id="UP000277094">
    <property type="component" value="Unassembled WGS sequence"/>
</dbReference>